<evidence type="ECO:0000313" key="6">
    <source>
        <dbReference type="EMBL" id="KAK9170660.1"/>
    </source>
</evidence>
<proteinExistence type="predicted"/>
<dbReference type="InterPro" id="IPR019775">
    <property type="entry name" value="WD40_repeat_CS"/>
</dbReference>
<name>A0AAP0LH22_9MAGN</name>
<dbReference type="PANTHER" id="PTHR19855">
    <property type="entry name" value="WD40 REPEAT PROTEIN 12, 37"/>
    <property type="match status" value="1"/>
</dbReference>
<dbReference type="InterPro" id="IPR020472">
    <property type="entry name" value="WD40_PAC1"/>
</dbReference>
<reference evidence="6 7" key="1">
    <citation type="submission" date="2024-01" db="EMBL/GenBank/DDBJ databases">
        <title>Genome assemblies of Stephania.</title>
        <authorList>
            <person name="Yang L."/>
        </authorList>
    </citation>
    <scope>NUCLEOTIDE SEQUENCE [LARGE SCALE GENOMIC DNA]</scope>
    <source>
        <strain evidence="6">YNDBR</strain>
        <tissue evidence="6">Leaf</tissue>
    </source>
</reference>
<dbReference type="PROSITE" id="PS50294">
    <property type="entry name" value="WD_REPEATS_REGION"/>
    <property type="match status" value="2"/>
</dbReference>
<dbReference type="EMBL" id="JBBNAF010000001">
    <property type="protein sequence ID" value="KAK9170660.1"/>
    <property type="molecule type" value="Genomic_DNA"/>
</dbReference>
<dbReference type="SMART" id="SM00320">
    <property type="entry name" value="WD40"/>
    <property type="match status" value="6"/>
</dbReference>
<evidence type="ECO:0000313" key="7">
    <source>
        <dbReference type="Proteomes" id="UP001420932"/>
    </source>
</evidence>
<dbReference type="PANTHER" id="PTHR19855:SF19">
    <property type="entry name" value="OS04G0619700 PROTEIN"/>
    <property type="match status" value="1"/>
</dbReference>
<dbReference type="InterPro" id="IPR036322">
    <property type="entry name" value="WD40_repeat_dom_sf"/>
</dbReference>
<evidence type="ECO:0000256" key="1">
    <source>
        <dbReference type="ARBA" id="ARBA00022574"/>
    </source>
</evidence>
<keyword evidence="2" id="KW-0677">Repeat</keyword>
<dbReference type="Pfam" id="PF00400">
    <property type="entry name" value="WD40"/>
    <property type="match status" value="5"/>
</dbReference>
<dbReference type="InterPro" id="IPR001810">
    <property type="entry name" value="F-box_dom"/>
</dbReference>
<feature type="compositionally biased region" description="Acidic residues" evidence="4">
    <location>
        <begin position="1"/>
        <end position="10"/>
    </location>
</feature>
<feature type="repeat" description="WD" evidence="3">
    <location>
        <begin position="243"/>
        <end position="273"/>
    </location>
</feature>
<dbReference type="Proteomes" id="UP001420932">
    <property type="component" value="Unassembled WGS sequence"/>
</dbReference>
<sequence>MAFEWSDDNNADSSSVVHSPAVKEEEEEEEEEGNLEFSQLLLWKASSSSSINSSVTNITDLPPALVSEILCRLDPKELGVISCVSTLLHRLASEHQGWKNFYCERWGLPLAPKSISSPGGKSWKDIFIERESRSRTFLGRYSIDILYGHTEAVRSVFVLSSSNLIFTAGYDSVIRMWDMEEGFSIASSQPLGCTIRALAADSKLLVAGGTGSFIQCWKAVEDLPHLFHLAASHTTNNSEFLQLWEHQGPVTCLALDPFRIYSGSWDMTVRVWDRSLFKCSMVLRHNDWVWSLVPRASTLASSAGGNVYFWDVDTGDLVSVLGNAHVGNACSLARSHMGDLLFTGGDDGSIRMFECTKNCNFSLVASWNPHSDSVNSLAFEFPWLVSASSDGKMSLIDIRKLLKSSRSPAKVNQVAVTRTIVEPPQRMLHGFGWSLFSVGVGGDRIVCGGEEGVVRVWNFSQALEIEQRVQALREMRLDNRMQRRKLQMEMNLKGSQGHQCSVAAKNQMNINGNRNGSWHGRRGVGGKLKA</sequence>
<dbReference type="Gene3D" id="1.20.1280.50">
    <property type="match status" value="1"/>
</dbReference>
<dbReference type="SUPFAM" id="SSF81383">
    <property type="entry name" value="F-box domain"/>
    <property type="match status" value="1"/>
</dbReference>
<evidence type="ECO:0000256" key="2">
    <source>
        <dbReference type="ARBA" id="ARBA00022737"/>
    </source>
</evidence>
<dbReference type="AlphaFoldDB" id="A0AAP0LH22"/>
<feature type="domain" description="F-box" evidence="5">
    <location>
        <begin position="55"/>
        <end position="101"/>
    </location>
</feature>
<dbReference type="InterPro" id="IPR015943">
    <property type="entry name" value="WD40/YVTN_repeat-like_dom_sf"/>
</dbReference>
<dbReference type="SUPFAM" id="SSF50978">
    <property type="entry name" value="WD40 repeat-like"/>
    <property type="match status" value="1"/>
</dbReference>
<dbReference type="PROSITE" id="PS50181">
    <property type="entry name" value="FBOX"/>
    <property type="match status" value="1"/>
</dbReference>
<feature type="compositionally biased region" description="Basic residues" evidence="4">
    <location>
        <begin position="519"/>
        <end position="530"/>
    </location>
</feature>
<feature type="region of interest" description="Disordered" evidence="4">
    <location>
        <begin position="509"/>
        <end position="530"/>
    </location>
</feature>
<dbReference type="PROSITE" id="PS00678">
    <property type="entry name" value="WD_REPEATS_1"/>
    <property type="match status" value="1"/>
</dbReference>
<organism evidence="6 7">
    <name type="scientific">Stephania yunnanensis</name>
    <dbReference type="NCBI Taxonomy" id="152371"/>
    <lineage>
        <taxon>Eukaryota</taxon>
        <taxon>Viridiplantae</taxon>
        <taxon>Streptophyta</taxon>
        <taxon>Embryophyta</taxon>
        <taxon>Tracheophyta</taxon>
        <taxon>Spermatophyta</taxon>
        <taxon>Magnoliopsida</taxon>
        <taxon>Ranunculales</taxon>
        <taxon>Menispermaceae</taxon>
        <taxon>Menispermoideae</taxon>
        <taxon>Cissampelideae</taxon>
        <taxon>Stephania</taxon>
    </lineage>
</organism>
<dbReference type="Gene3D" id="2.130.10.10">
    <property type="entry name" value="YVTN repeat-like/Quinoprotein amine dehydrogenase"/>
    <property type="match status" value="2"/>
</dbReference>
<protein>
    <recommendedName>
        <fullName evidence="5">F-box domain-containing protein</fullName>
    </recommendedName>
</protein>
<evidence type="ECO:0000256" key="4">
    <source>
        <dbReference type="SAM" id="MobiDB-lite"/>
    </source>
</evidence>
<gene>
    <name evidence="6" type="ORF">Syun_002800</name>
</gene>
<keyword evidence="7" id="KW-1185">Reference proteome</keyword>
<comment type="caution">
    <text evidence="6">The sequence shown here is derived from an EMBL/GenBank/DDBJ whole genome shotgun (WGS) entry which is preliminary data.</text>
</comment>
<feature type="compositionally biased region" description="Acidic residues" evidence="4">
    <location>
        <begin position="24"/>
        <end position="34"/>
    </location>
</feature>
<keyword evidence="1 3" id="KW-0853">WD repeat</keyword>
<dbReference type="PROSITE" id="PS50082">
    <property type="entry name" value="WD_REPEATS_2"/>
    <property type="match status" value="2"/>
</dbReference>
<dbReference type="PRINTS" id="PR00320">
    <property type="entry name" value="GPROTEINBRPT"/>
</dbReference>
<dbReference type="InterPro" id="IPR036047">
    <property type="entry name" value="F-box-like_dom_sf"/>
</dbReference>
<accession>A0AAP0LH22</accession>
<evidence type="ECO:0000259" key="5">
    <source>
        <dbReference type="PROSITE" id="PS50181"/>
    </source>
</evidence>
<dbReference type="SMART" id="SM00256">
    <property type="entry name" value="FBOX"/>
    <property type="match status" value="1"/>
</dbReference>
<dbReference type="Pfam" id="PF00646">
    <property type="entry name" value="F-box"/>
    <property type="match status" value="1"/>
</dbReference>
<evidence type="ECO:0000256" key="3">
    <source>
        <dbReference type="PROSITE-ProRule" id="PRU00221"/>
    </source>
</evidence>
<feature type="repeat" description="WD" evidence="3">
    <location>
        <begin position="146"/>
        <end position="187"/>
    </location>
</feature>
<feature type="region of interest" description="Disordered" evidence="4">
    <location>
        <begin position="1"/>
        <end position="34"/>
    </location>
</feature>
<dbReference type="InterPro" id="IPR001680">
    <property type="entry name" value="WD40_rpt"/>
</dbReference>